<proteinExistence type="predicted"/>
<dbReference type="AlphaFoldDB" id="A0A136J9T3"/>
<dbReference type="Proteomes" id="UP000070501">
    <property type="component" value="Unassembled WGS sequence"/>
</dbReference>
<sequence length="169" mass="18875">MFEGDQDLDLACGELSVSFVDHGKDPLTLGKMVCQTDMMAPPEARAHYASEEYKTELAALVKACRAKLDTGIGAKLFDQWRAKEHEIGGPYRLIVFGALMIRAGAEIRAKDLEHLRELVRQVRSRPGFSWAFDDDGFRDPGKVQFLTALDNYKAGTPRNFGDPRYAPPI</sequence>
<accession>A0A136J9T3</accession>
<reference evidence="2" key="1">
    <citation type="submission" date="2016-02" db="EMBL/GenBank/DDBJ databases">
        <title>Draft genome sequence of Microdochium bolleyi, a fungal endophyte of beachgrass.</title>
        <authorList>
            <consortium name="DOE Joint Genome Institute"/>
            <person name="David A.S."/>
            <person name="May G."/>
            <person name="Haridas S."/>
            <person name="Lim J."/>
            <person name="Wang M."/>
            <person name="Labutti K."/>
            <person name="Lipzen A."/>
            <person name="Barry K."/>
            <person name="Grigoriev I.V."/>
        </authorList>
    </citation>
    <scope>NUCLEOTIDE SEQUENCE [LARGE SCALE GENOMIC DNA]</scope>
    <source>
        <strain evidence="2">J235TASD1</strain>
    </source>
</reference>
<dbReference type="EMBL" id="KQ964247">
    <property type="protein sequence ID" value="KXJ93947.1"/>
    <property type="molecule type" value="Genomic_DNA"/>
</dbReference>
<name>A0A136J9T3_9PEZI</name>
<organism evidence="1 2">
    <name type="scientific">Microdochium bolleyi</name>
    <dbReference type="NCBI Taxonomy" id="196109"/>
    <lineage>
        <taxon>Eukaryota</taxon>
        <taxon>Fungi</taxon>
        <taxon>Dikarya</taxon>
        <taxon>Ascomycota</taxon>
        <taxon>Pezizomycotina</taxon>
        <taxon>Sordariomycetes</taxon>
        <taxon>Xylariomycetidae</taxon>
        <taxon>Xylariales</taxon>
        <taxon>Microdochiaceae</taxon>
        <taxon>Microdochium</taxon>
    </lineage>
</organism>
<evidence type="ECO:0000313" key="1">
    <source>
        <dbReference type="EMBL" id="KXJ93947.1"/>
    </source>
</evidence>
<evidence type="ECO:0000313" key="2">
    <source>
        <dbReference type="Proteomes" id="UP000070501"/>
    </source>
</evidence>
<keyword evidence="2" id="KW-1185">Reference proteome</keyword>
<protein>
    <submittedName>
        <fullName evidence="1">Uncharacterized protein</fullName>
    </submittedName>
</protein>
<gene>
    <name evidence="1" type="ORF">Micbo1qcDRAFT_201876</name>
</gene>
<dbReference type="OrthoDB" id="341421at2759"/>
<dbReference type="STRING" id="196109.A0A136J9T3"/>
<dbReference type="InParanoid" id="A0A136J9T3"/>